<evidence type="ECO:0000256" key="2">
    <source>
        <dbReference type="ARBA" id="ARBA00023125"/>
    </source>
</evidence>
<keyword evidence="1" id="KW-0805">Transcription regulation</keyword>
<keyword evidence="6" id="KW-1185">Reference proteome</keyword>
<comment type="caution">
    <text evidence="5">The sequence shown here is derived from an EMBL/GenBank/DDBJ whole genome shotgun (WGS) entry which is preliminary data.</text>
</comment>
<keyword evidence="2" id="KW-0238">DNA-binding</keyword>
<dbReference type="PANTHER" id="PTHR43280">
    <property type="entry name" value="ARAC-FAMILY TRANSCRIPTIONAL REGULATOR"/>
    <property type="match status" value="1"/>
</dbReference>
<name>A0ABS0L4K1_9BACT</name>
<gene>
    <name evidence="5" type="ORF">I5L79_16070</name>
</gene>
<protein>
    <submittedName>
        <fullName evidence="5">AraC family transcriptional regulator</fullName>
    </submittedName>
</protein>
<evidence type="ECO:0000256" key="1">
    <source>
        <dbReference type="ARBA" id="ARBA00023015"/>
    </source>
</evidence>
<evidence type="ECO:0000256" key="3">
    <source>
        <dbReference type="ARBA" id="ARBA00023163"/>
    </source>
</evidence>
<dbReference type="SUPFAM" id="SSF51215">
    <property type="entry name" value="Regulatory protein AraC"/>
    <property type="match status" value="1"/>
</dbReference>
<proteinExistence type="predicted"/>
<dbReference type="Pfam" id="PF12833">
    <property type="entry name" value="HTH_18"/>
    <property type="match status" value="1"/>
</dbReference>
<sequence>MTHGAAPTNAPISSHQDLDPQELKLRGFKAYEVDTAAGPSHAYRRRDFYKVALVTSCCTVEYADRSIEISTPSLMFANPHIPYSVEVHGDRLTGYSCLFTEAFMKENDRSESLQQSPLFKVGGTPILQLSPEQVTYAKGIFEKILAEQASEYLYKGDLIRTYLQLLIHEALRMQPTESFVQHKNASSRITALFLELLERLFPVETPSQAMPLKTAQEFANQLGVHVNHLNRAVKEVTGKPTTAHIAERVISEAKALLHHTSWSTAEIAYSLGFEYPTYFNNFFKKHTGTTPLAFRREAERVVEAQPAAIPDDQATPLPGGRS</sequence>
<dbReference type="InterPro" id="IPR037923">
    <property type="entry name" value="HTH-like"/>
</dbReference>
<accession>A0ABS0L4K1</accession>
<dbReference type="PROSITE" id="PS01124">
    <property type="entry name" value="HTH_ARAC_FAMILY_2"/>
    <property type="match status" value="1"/>
</dbReference>
<dbReference type="Gene3D" id="1.10.10.60">
    <property type="entry name" value="Homeodomain-like"/>
    <property type="match status" value="1"/>
</dbReference>
<dbReference type="InterPro" id="IPR018060">
    <property type="entry name" value="HTH_AraC"/>
</dbReference>
<evidence type="ECO:0000313" key="6">
    <source>
        <dbReference type="Proteomes" id="UP000601099"/>
    </source>
</evidence>
<dbReference type="EMBL" id="JADWYK010000010">
    <property type="protein sequence ID" value="MBG8555071.1"/>
    <property type="molecule type" value="Genomic_DNA"/>
</dbReference>
<dbReference type="InterPro" id="IPR009057">
    <property type="entry name" value="Homeodomain-like_sf"/>
</dbReference>
<dbReference type="Proteomes" id="UP000601099">
    <property type="component" value="Unassembled WGS sequence"/>
</dbReference>
<evidence type="ECO:0000313" key="5">
    <source>
        <dbReference type="EMBL" id="MBG8555071.1"/>
    </source>
</evidence>
<reference evidence="5 6" key="1">
    <citation type="submission" date="2020-11" db="EMBL/GenBank/DDBJ databases">
        <title>Hymenobacter sp.</title>
        <authorList>
            <person name="Kim M.K."/>
        </authorList>
    </citation>
    <scope>NUCLEOTIDE SEQUENCE [LARGE SCALE GENOMIC DNA]</scope>
    <source>
        <strain evidence="5 6">BT594</strain>
    </source>
</reference>
<keyword evidence="3" id="KW-0804">Transcription</keyword>
<dbReference type="SMART" id="SM00342">
    <property type="entry name" value="HTH_ARAC"/>
    <property type="match status" value="1"/>
</dbReference>
<feature type="domain" description="HTH araC/xylS-type" evidence="4">
    <location>
        <begin position="187"/>
        <end position="297"/>
    </location>
</feature>
<evidence type="ECO:0000259" key="4">
    <source>
        <dbReference type="PROSITE" id="PS01124"/>
    </source>
</evidence>
<organism evidence="5 6">
    <name type="scientific">Hymenobacter guriensis</name>
    <dbReference type="NCBI Taxonomy" id="2793065"/>
    <lineage>
        <taxon>Bacteria</taxon>
        <taxon>Pseudomonadati</taxon>
        <taxon>Bacteroidota</taxon>
        <taxon>Cytophagia</taxon>
        <taxon>Cytophagales</taxon>
        <taxon>Hymenobacteraceae</taxon>
        <taxon>Hymenobacter</taxon>
    </lineage>
</organism>
<dbReference type="SUPFAM" id="SSF46689">
    <property type="entry name" value="Homeodomain-like"/>
    <property type="match status" value="1"/>
</dbReference>
<dbReference type="PANTHER" id="PTHR43280:SF32">
    <property type="entry name" value="TRANSCRIPTIONAL REGULATORY PROTEIN"/>
    <property type="match status" value="1"/>
</dbReference>